<dbReference type="AlphaFoldDB" id="A0A5N6VR15"/>
<evidence type="ECO:0000313" key="2">
    <source>
        <dbReference type="EMBL" id="KAE8309540.1"/>
    </source>
</evidence>
<accession>A0A5N6VR15</accession>
<protein>
    <submittedName>
        <fullName evidence="2">Uncharacterized protein</fullName>
    </submittedName>
</protein>
<keyword evidence="3" id="KW-1185">Reference proteome</keyword>
<keyword evidence="1" id="KW-1133">Transmembrane helix</keyword>
<dbReference type="EMBL" id="ML738365">
    <property type="protein sequence ID" value="KAE8309540.1"/>
    <property type="molecule type" value="Genomic_DNA"/>
</dbReference>
<sequence length="58" mass="6129">MLVPVKACLSGVSILMSGFVEGLLVCFVRLDILLSGFLPWSLGDIGTCRQAKGTSNNT</sequence>
<keyword evidence="1" id="KW-0812">Transmembrane</keyword>
<keyword evidence="1" id="KW-0472">Membrane</keyword>
<dbReference type="Proteomes" id="UP000325433">
    <property type="component" value="Unassembled WGS sequence"/>
</dbReference>
<organism evidence="2 3">
    <name type="scientific">Aspergillus transmontanensis</name>
    <dbReference type="NCBI Taxonomy" id="1034304"/>
    <lineage>
        <taxon>Eukaryota</taxon>
        <taxon>Fungi</taxon>
        <taxon>Dikarya</taxon>
        <taxon>Ascomycota</taxon>
        <taxon>Pezizomycotina</taxon>
        <taxon>Eurotiomycetes</taxon>
        <taxon>Eurotiomycetidae</taxon>
        <taxon>Eurotiales</taxon>
        <taxon>Aspergillaceae</taxon>
        <taxon>Aspergillus</taxon>
        <taxon>Aspergillus subgen. Circumdati</taxon>
    </lineage>
</organism>
<evidence type="ECO:0000313" key="3">
    <source>
        <dbReference type="Proteomes" id="UP000325433"/>
    </source>
</evidence>
<evidence type="ECO:0000256" key="1">
    <source>
        <dbReference type="SAM" id="Phobius"/>
    </source>
</evidence>
<proteinExistence type="predicted"/>
<feature type="transmembrane region" description="Helical" evidence="1">
    <location>
        <begin position="7"/>
        <end position="30"/>
    </location>
</feature>
<name>A0A5N6VR15_9EURO</name>
<gene>
    <name evidence="2" type="ORF">BDV41DRAFT_547515</name>
</gene>
<reference evidence="3" key="1">
    <citation type="submission" date="2019-04" db="EMBL/GenBank/DDBJ databases">
        <title>Friends and foes A comparative genomics studyof 23 Aspergillus species from section Flavi.</title>
        <authorList>
            <consortium name="DOE Joint Genome Institute"/>
            <person name="Kjaerbolling I."/>
            <person name="Vesth T."/>
            <person name="Frisvad J.C."/>
            <person name="Nybo J.L."/>
            <person name="Theobald S."/>
            <person name="Kildgaard S."/>
            <person name="Isbrandt T."/>
            <person name="Kuo A."/>
            <person name="Sato A."/>
            <person name="Lyhne E.K."/>
            <person name="Kogle M.E."/>
            <person name="Wiebenga A."/>
            <person name="Kun R.S."/>
            <person name="Lubbers R.J."/>
            <person name="Makela M.R."/>
            <person name="Barry K."/>
            <person name="Chovatia M."/>
            <person name="Clum A."/>
            <person name="Daum C."/>
            <person name="Haridas S."/>
            <person name="He G."/>
            <person name="LaButti K."/>
            <person name="Lipzen A."/>
            <person name="Mondo S."/>
            <person name="Riley R."/>
            <person name="Salamov A."/>
            <person name="Simmons B.A."/>
            <person name="Magnuson J.K."/>
            <person name="Henrissat B."/>
            <person name="Mortensen U.H."/>
            <person name="Larsen T.O."/>
            <person name="Devries R.P."/>
            <person name="Grigoriev I.V."/>
            <person name="Machida M."/>
            <person name="Baker S.E."/>
            <person name="Andersen M.R."/>
        </authorList>
    </citation>
    <scope>NUCLEOTIDE SEQUENCE [LARGE SCALE GENOMIC DNA]</scope>
    <source>
        <strain evidence="3">CBS 130015</strain>
    </source>
</reference>